<dbReference type="OrthoDB" id="3181812at2"/>
<dbReference type="Gene3D" id="1.10.10.10">
    <property type="entry name" value="Winged helix-like DNA-binding domain superfamily/Winged helix DNA-binding domain"/>
    <property type="match status" value="1"/>
</dbReference>
<comment type="similarity">
    <text evidence="1">Belongs to the LysR transcriptional regulatory family.</text>
</comment>
<gene>
    <name evidence="6" type="ORF">E1218_08385</name>
</gene>
<evidence type="ECO:0000256" key="1">
    <source>
        <dbReference type="ARBA" id="ARBA00009437"/>
    </source>
</evidence>
<dbReference type="InterPro" id="IPR036390">
    <property type="entry name" value="WH_DNA-bd_sf"/>
</dbReference>
<proteinExistence type="inferred from homology"/>
<evidence type="ECO:0000313" key="7">
    <source>
        <dbReference type="Proteomes" id="UP000295172"/>
    </source>
</evidence>
<dbReference type="GO" id="GO:0032993">
    <property type="term" value="C:protein-DNA complex"/>
    <property type="evidence" value="ECO:0007669"/>
    <property type="project" value="TreeGrafter"/>
</dbReference>
<dbReference type="InterPro" id="IPR036388">
    <property type="entry name" value="WH-like_DNA-bd_sf"/>
</dbReference>
<dbReference type="GO" id="GO:0003700">
    <property type="term" value="F:DNA-binding transcription factor activity"/>
    <property type="evidence" value="ECO:0007669"/>
    <property type="project" value="InterPro"/>
</dbReference>
<dbReference type="GO" id="GO:0003677">
    <property type="term" value="F:DNA binding"/>
    <property type="evidence" value="ECO:0007669"/>
    <property type="project" value="UniProtKB-KW"/>
</dbReference>
<dbReference type="PANTHER" id="PTHR30346:SF0">
    <property type="entry name" value="HCA OPERON TRANSCRIPTIONAL ACTIVATOR HCAR"/>
    <property type="match status" value="1"/>
</dbReference>
<feature type="domain" description="HTH lysR-type" evidence="5">
    <location>
        <begin position="4"/>
        <end position="65"/>
    </location>
</feature>
<keyword evidence="7" id="KW-1185">Reference proteome</keyword>
<dbReference type="Pfam" id="PF03466">
    <property type="entry name" value="LysR_substrate"/>
    <property type="match status" value="1"/>
</dbReference>
<dbReference type="Proteomes" id="UP000295172">
    <property type="component" value="Unassembled WGS sequence"/>
</dbReference>
<dbReference type="FunFam" id="1.10.10.10:FF:000001">
    <property type="entry name" value="LysR family transcriptional regulator"/>
    <property type="match status" value="1"/>
</dbReference>
<dbReference type="InterPro" id="IPR000847">
    <property type="entry name" value="LysR_HTH_N"/>
</dbReference>
<dbReference type="PROSITE" id="PS50931">
    <property type="entry name" value="HTH_LYSR"/>
    <property type="match status" value="1"/>
</dbReference>
<dbReference type="PANTHER" id="PTHR30346">
    <property type="entry name" value="TRANSCRIPTIONAL DUAL REGULATOR HCAR-RELATED"/>
    <property type="match status" value="1"/>
</dbReference>
<evidence type="ECO:0000259" key="5">
    <source>
        <dbReference type="PROSITE" id="PS50931"/>
    </source>
</evidence>
<reference evidence="6 7" key="1">
    <citation type="submission" date="2019-02" db="EMBL/GenBank/DDBJ databases">
        <title>Draft genome sequences of novel Actinobacteria.</title>
        <authorList>
            <person name="Sahin N."/>
            <person name="Ay H."/>
            <person name="Saygin H."/>
        </authorList>
    </citation>
    <scope>NUCLEOTIDE SEQUENCE [LARGE SCALE GENOMIC DNA]</scope>
    <source>
        <strain evidence="6 7">16K104</strain>
    </source>
</reference>
<evidence type="ECO:0000256" key="3">
    <source>
        <dbReference type="ARBA" id="ARBA00023125"/>
    </source>
</evidence>
<dbReference type="Gene3D" id="3.40.190.10">
    <property type="entry name" value="Periplasmic binding protein-like II"/>
    <property type="match status" value="2"/>
</dbReference>
<dbReference type="InterPro" id="IPR005119">
    <property type="entry name" value="LysR_subst-bd"/>
</dbReference>
<keyword evidence="3" id="KW-0238">DNA-binding</keyword>
<organism evidence="6 7">
    <name type="scientific">Kribbella turkmenica</name>
    <dbReference type="NCBI Taxonomy" id="2530375"/>
    <lineage>
        <taxon>Bacteria</taxon>
        <taxon>Bacillati</taxon>
        <taxon>Actinomycetota</taxon>
        <taxon>Actinomycetes</taxon>
        <taxon>Propionibacteriales</taxon>
        <taxon>Kribbellaceae</taxon>
        <taxon>Kribbella</taxon>
    </lineage>
</organism>
<evidence type="ECO:0000256" key="4">
    <source>
        <dbReference type="ARBA" id="ARBA00023163"/>
    </source>
</evidence>
<name>A0A4R4XBM1_9ACTN</name>
<comment type="caution">
    <text evidence="6">The sequence shown here is derived from an EMBL/GenBank/DDBJ whole genome shotgun (WGS) entry which is preliminary data.</text>
</comment>
<evidence type="ECO:0000313" key="6">
    <source>
        <dbReference type="EMBL" id="TDD28048.1"/>
    </source>
</evidence>
<dbReference type="PRINTS" id="PR00039">
    <property type="entry name" value="HTHLYSR"/>
</dbReference>
<dbReference type="SUPFAM" id="SSF46785">
    <property type="entry name" value="Winged helix' DNA-binding domain"/>
    <property type="match status" value="1"/>
</dbReference>
<dbReference type="RefSeq" id="WP_132317987.1">
    <property type="nucleotide sequence ID" value="NZ_SMKR01000026.1"/>
</dbReference>
<keyword evidence="2" id="KW-0805">Transcription regulation</keyword>
<evidence type="ECO:0000256" key="2">
    <source>
        <dbReference type="ARBA" id="ARBA00023015"/>
    </source>
</evidence>
<dbReference type="SUPFAM" id="SSF53850">
    <property type="entry name" value="Periplasmic binding protein-like II"/>
    <property type="match status" value="1"/>
</dbReference>
<dbReference type="EMBL" id="SMKR01000026">
    <property type="protein sequence ID" value="TDD28048.1"/>
    <property type="molecule type" value="Genomic_DNA"/>
</dbReference>
<dbReference type="Pfam" id="PF00126">
    <property type="entry name" value="HTH_1"/>
    <property type="match status" value="1"/>
</dbReference>
<protein>
    <submittedName>
        <fullName evidence="6">LysR family transcriptional regulator</fullName>
    </submittedName>
</protein>
<sequence length="305" mass="32825">MAEVDLRLLRYFVAVAEQASFTKAAEALHLSQPALSQAILRLEHELGTPLLDRGDRGSRRGVALTHAGTVFLPAAREALRATEHAVRVAREAVEPVRLRVGFGTSTPRRLTRVALTAAEEFDHLELMLEYVPWGGELTALKAGQVDLLFLQAASGFVEAGCAAFELEPLSRMAVFPIHHELASRDRVSILDLADEPIVDAATDRAYWIVDPRPDGSAPKTVGPPARSVGEMLAFVSAGLGMAITTSTVAASNHSDDVAFVPISDLDAASIYLVTRADDDRPLLTAVQDKIVAEVRRSEALPEAAH</sequence>
<keyword evidence="4" id="KW-0804">Transcription</keyword>
<dbReference type="AlphaFoldDB" id="A0A4R4XBM1"/>
<accession>A0A4R4XBM1</accession>